<gene>
    <name evidence="2" type="ORF">OLW01_00950</name>
</gene>
<dbReference type="InterPro" id="IPR011486">
    <property type="entry name" value="BBP2"/>
</dbReference>
<dbReference type="SUPFAM" id="SSF56935">
    <property type="entry name" value="Porins"/>
    <property type="match status" value="1"/>
</dbReference>
<dbReference type="PROSITE" id="PS51318">
    <property type="entry name" value="TAT"/>
    <property type="match status" value="1"/>
</dbReference>
<evidence type="ECO:0000256" key="1">
    <source>
        <dbReference type="SAM" id="SignalP"/>
    </source>
</evidence>
<dbReference type="Pfam" id="PF07642">
    <property type="entry name" value="BBP2"/>
    <property type="match status" value="1"/>
</dbReference>
<dbReference type="RefSeq" id="WP_268074736.1">
    <property type="nucleotide sequence ID" value="NZ_CP109965.1"/>
</dbReference>
<keyword evidence="3" id="KW-1185">Reference proteome</keyword>
<protein>
    <submittedName>
        <fullName evidence="2">Porin</fullName>
    </submittedName>
</protein>
<accession>A0ABY7ALI6</accession>
<proteinExistence type="predicted"/>
<organism evidence="2 3">
    <name type="scientific">Catenovulum adriaticum</name>
    <dbReference type="NCBI Taxonomy" id="2984846"/>
    <lineage>
        <taxon>Bacteria</taxon>
        <taxon>Pseudomonadati</taxon>
        <taxon>Pseudomonadota</taxon>
        <taxon>Gammaproteobacteria</taxon>
        <taxon>Alteromonadales</taxon>
        <taxon>Alteromonadaceae</taxon>
        <taxon>Catenovulum</taxon>
    </lineage>
</organism>
<evidence type="ECO:0000313" key="2">
    <source>
        <dbReference type="EMBL" id="WAJ70415.1"/>
    </source>
</evidence>
<reference evidence="2" key="1">
    <citation type="submission" date="2022-10" db="EMBL/GenBank/DDBJ databases">
        <title>Catenovulum adriacola sp. nov. isolated in the Harbour of Susak.</title>
        <authorList>
            <person name="Schoch T."/>
            <person name="Reich S.J."/>
            <person name="Stoeferle S."/>
            <person name="Flaiz M."/>
            <person name="Kazda M."/>
            <person name="Riedel C.U."/>
            <person name="Duerre P."/>
        </authorList>
    </citation>
    <scope>NUCLEOTIDE SEQUENCE</scope>
    <source>
        <strain evidence="2">TS8</strain>
    </source>
</reference>
<dbReference type="Gene3D" id="2.40.160.10">
    <property type="entry name" value="Porin"/>
    <property type="match status" value="1"/>
</dbReference>
<feature type="signal peptide" evidence="1">
    <location>
        <begin position="1"/>
        <end position="26"/>
    </location>
</feature>
<name>A0ABY7ALI6_9ALTE</name>
<feature type="chain" id="PRO_5045386745" evidence="1">
    <location>
        <begin position="27"/>
        <end position="315"/>
    </location>
</feature>
<dbReference type="EMBL" id="CP109965">
    <property type="protein sequence ID" value="WAJ70415.1"/>
    <property type="molecule type" value="Genomic_DNA"/>
</dbReference>
<dbReference type="InterPro" id="IPR023614">
    <property type="entry name" value="Porin_dom_sf"/>
</dbReference>
<dbReference type="InterPro" id="IPR006311">
    <property type="entry name" value="TAT_signal"/>
</dbReference>
<sequence length="315" mass="33981">MKVSKRSLLSLAVAMAAATATPLAQADGFQLSEKLTATGFIDMSYVYTDVDGGDSVSASGLDQFEIDFLYDFDDKLKAQVDLEYKDAYGAVDLEQAFMTYALTDEFTVKAGRFLSYSGWETEEPTGLFQYSGTGYAPYFYGYYQQGVSGLYSGDVFSAALSVINSPFSPEDTDSEHPGFEAMLAVTPTDSVTVKAFYLQDGDTKAFNTWAAYSAGDLTLAAEYNSSEDTAGAGSEGDGFLLMANYAFDSAGITLRYHDFEIEDAAGAVIDDGSAITISPSYTVSDNLLMVFEYRMDESDTKGDSNTIAVEALVTF</sequence>
<keyword evidence="1" id="KW-0732">Signal</keyword>
<dbReference type="Proteomes" id="UP001163726">
    <property type="component" value="Chromosome"/>
</dbReference>
<evidence type="ECO:0000313" key="3">
    <source>
        <dbReference type="Proteomes" id="UP001163726"/>
    </source>
</evidence>